<dbReference type="InterPro" id="IPR009040">
    <property type="entry name" value="Ferritin-like_diiron"/>
</dbReference>
<reference evidence="8 9" key="1">
    <citation type="submission" date="2012-10" db="EMBL/GenBank/DDBJ databases">
        <authorList>
            <person name="Zafar N."/>
            <person name="Inman J."/>
            <person name="Hall N."/>
            <person name="Lorenzi H."/>
            <person name="Caler E."/>
        </authorList>
    </citation>
    <scope>NUCLEOTIDE SEQUENCE [LARGE SCALE GENOMIC DNA]</scope>
    <source>
        <strain evidence="8 9">IP1</strain>
    </source>
</reference>
<dbReference type="PANTHER" id="PTHR43865">
    <property type="entry name" value="RUBRERYTHRIN-RELATED"/>
    <property type="match status" value="1"/>
</dbReference>
<name>L7FKE4_ENTIV</name>
<proteinExistence type="predicted"/>
<dbReference type="Proteomes" id="UP000014680">
    <property type="component" value="Unassembled WGS sequence"/>
</dbReference>
<dbReference type="SUPFAM" id="SSF57802">
    <property type="entry name" value="Rubredoxin-like"/>
    <property type="match status" value="1"/>
</dbReference>
<accession>L7FKE4</accession>
<dbReference type="InterPro" id="IPR009078">
    <property type="entry name" value="Ferritin-like_SF"/>
</dbReference>
<evidence type="ECO:0000313" key="9">
    <source>
        <dbReference type="Proteomes" id="UP000014680"/>
    </source>
</evidence>
<dbReference type="GeneID" id="14885329"/>
<protein>
    <recommendedName>
        <fullName evidence="10">Rubrerythrin</fullName>
    </recommendedName>
</protein>
<dbReference type="Pfam" id="PF21349">
    <property type="entry name" value="RUBY_RBDX"/>
    <property type="match status" value="1"/>
</dbReference>
<dbReference type="EMBL" id="KB206986">
    <property type="protein sequence ID" value="ELP86338.1"/>
    <property type="molecule type" value="Genomic_DNA"/>
</dbReference>
<evidence type="ECO:0000256" key="1">
    <source>
        <dbReference type="ARBA" id="ARBA00001965"/>
    </source>
</evidence>
<dbReference type="Gene3D" id="1.20.1260.10">
    <property type="match status" value="1"/>
</dbReference>
<dbReference type="VEuPathDB" id="AmoebaDB:EIN_296480"/>
<dbReference type="RefSeq" id="XP_004185684.1">
    <property type="nucleotide sequence ID" value="XM_004185636.1"/>
</dbReference>
<dbReference type="GO" id="GO:0005506">
    <property type="term" value="F:iron ion binding"/>
    <property type="evidence" value="ECO:0007669"/>
    <property type="project" value="InterPro"/>
</dbReference>
<evidence type="ECO:0000256" key="5">
    <source>
        <dbReference type="ARBA" id="ARBA00023004"/>
    </source>
</evidence>
<dbReference type="InterPro" id="IPR024934">
    <property type="entry name" value="Rubredoxin-like_dom"/>
</dbReference>
<evidence type="ECO:0000259" key="7">
    <source>
        <dbReference type="PROSITE" id="PS50905"/>
    </source>
</evidence>
<dbReference type="InterPro" id="IPR048574">
    <property type="entry name" value="RUBY_RBDX"/>
</dbReference>
<sequence length="189" mass="21296">MSTLINLCKAFAGESQARNRYLIYSKAAAKEGLDVIAKLFVETADQEGTHARLLFEMIQSLKKEGQETPKIEAEVPIDFGDTATNLMAAIAGETYEHTIMYPEFAKVAKEEGHTLIATKLNLITRAEENHHARYQKILDELKANNLYKKDSKVFWVCRECGFIFEGTQAPKNCPLCGMPGDYFRIKVDI</sequence>
<keyword evidence="4" id="KW-0249">Electron transport</keyword>
<keyword evidence="2" id="KW-0813">Transport</keyword>
<dbReference type="Pfam" id="PF02915">
    <property type="entry name" value="Rubrerythrin"/>
    <property type="match status" value="1"/>
</dbReference>
<dbReference type="NCBIfam" id="NF045767">
    <property type="entry name" value="RuberyRbr"/>
    <property type="match status" value="1"/>
</dbReference>
<dbReference type="InterPro" id="IPR003251">
    <property type="entry name" value="Rr_diiron-bd_dom"/>
</dbReference>
<dbReference type="Gene3D" id="2.20.28.10">
    <property type="match status" value="1"/>
</dbReference>
<dbReference type="OMA" id="CGYTAVD"/>
<evidence type="ECO:0000259" key="6">
    <source>
        <dbReference type="PROSITE" id="PS50903"/>
    </source>
</evidence>
<dbReference type="PROSITE" id="PS50903">
    <property type="entry name" value="RUBREDOXIN_LIKE"/>
    <property type="match status" value="1"/>
</dbReference>
<gene>
    <name evidence="8" type="ORF">EIN_296480</name>
</gene>
<dbReference type="SUPFAM" id="SSF47240">
    <property type="entry name" value="Ferritin-like"/>
    <property type="match status" value="1"/>
</dbReference>
<dbReference type="KEGG" id="eiv:EIN_296480"/>
<evidence type="ECO:0000313" key="8">
    <source>
        <dbReference type="EMBL" id="ELP86338.1"/>
    </source>
</evidence>
<comment type="cofactor">
    <cofactor evidence="1">
        <name>Fe(3+)</name>
        <dbReference type="ChEBI" id="CHEBI:29034"/>
    </cofactor>
</comment>
<dbReference type="GO" id="GO:0016491">
    <property type="term" value="F:oxidoreductase activity"/>
    <property type="evidence" value="ECO:0007669"/>
    <property type="project" value="InterPro"/>
</dbReference>
<dbReference type="SMR" id="L7FKE4"/>
<dbReference type="AlphaFoldDB" id="L7FKE4"/>
<evidence type="ECO:0000256" key="3">
    <source>
        <dbReference type="ARBA" id="ARBA00022723"/>
    </source>
</evidence>
<feature type="domain" description="Rubredoxin-like" evidence="6">
    <location>
        <begin position="152"/>
        <end position="186"/>
    </location>
</feature>
<evidence type="ECO:0000256" key="2">
    <source>
        <dbReference type="ARBA" id="ARBA00022448"/>
    </source>
</evidence>
<dbReference type="InterPro" id="IPR012347">
    <property type="entry name" value="Ferritin-like"/>
</dbReference>
<evidence type="ECO:0000256" key="4">
    <source>
        <dbReference type="ARBA" id="ARBA00022982"/>
    </source>
</evidence>
<dbReference type="OrthoDB" id="10257359at2759"/>
<dbReference type="CDD" id="cd01041">
    <property type="entry name" value="Rubrerythrin"/>
    <property type="match status" value="1"/>
</dbReference>
<keyword evidence="3" id="KW-0479">Metal-binding</keyword>
<dbReference type="InterPro" id="IPR052364">
    <property type="entry name" value="Rubrerythrin"/>
</dbReference>
<organism evidence="8 9">
    <name type="scientific">Entamoeba invadens IP1</name>
    <dbReference type="NCBI Taxonomy" id="370355"/>
    <lineage>
        <taxon>Eukaryota</taxon>
        <taxon>Amoebozoa</taxon>
        <taxon>Evosea</taxon>
        <taxon>Archamoebae</taxon>
        <taxon>Mastigamoebida</taxon>
        <taxon>Entamoebidae</taxon>
        <taxon>Entamoeba</taxon>
    </lineage>
</organism>
<dbReference type="PROSITE" id="PS50905">
    <property type="entry name" value="FERRITIN_LIKE"/>
    <property type="match status" value="1"/>
</dbReference>
<keyword evidence="5" id="KW-0408">Iron</keyword>
<keyword evidence="9" id="KW-1185">Reference proteome</keyword>
<feature type="domain" description="Ferritin-like diiron" evidence="7">
    <location>
        <begin position="1"/>
        <end position="145"/>
    </location>
</feature>
<evidence type="ECO:0008006" key="10">
    <source>
        <dbReference type="Google" id="ProtNLM"/>
    </source>
</evidence>
<dbReference type="CDD" id="cd00729">
    <property type="entry name" value="rubredoxin_SM"/>
    <property type="match status" value="1"/>
</dbReference>
<dbReference type="PANTHER" id="PTHR43865:SF1">
    <property type="entry name" value="RUBRERYTHRIN-RELATED"/>
    <property type="match status" value="1"/>
</dbReference>